<accession>A0A3P9IP96</accession>
<dbReference type="Ensembl" id="ENSORLT00015014939.1">
    <property type="protein sequence ID" value="ENSORLP00015021676.1"/>
    <property type="gene ID" value="ENSORLG00015023231.1"/>
</dbReference>
<feature type="region of interest" description="Disordered" evidence="1">
    <location>
        <begin position="972"/>
        <end position="1016"/>
    </location>
</feature>
<name>A0A3P9IP96_ORYLA</name>
<dbReference type="Proteomes" id="UP000265200">
    <property type="component" value="Chromosome 13"/>
</dbReference>
<dbReference type="GO" id="GO:0000387">
    <property type="term" value="P:spliceosomal snRNP assembly"/>
    <property type="evidence" value="ECO:0007669"/>
    <property type="project" value="InterPro"/>
</dbReference>
<organism evidence="2 3">
    <name type="scientific">Oryzias latipes</name>
    <name type="common">Japanese rice fish</name>
    <name type="synonym">Japanese killifish</name>
    <dbReference type="NCBI Taxonomy" id="8090"/>
    <lineage>
        <taxon>Eukaryota</taxon>
        <taxon>Metazoa</taxon>
        <taxon>Chordata</taxon>
        <taxon>Craniata</taxon>
        <taxon>Vertebrata</taxon>
        <taxon>Euteleostomi</taxon>
        <taxon>Actinopterygii</taxon>
        <taxon>Neopterygii</taxon>
        <taxon>Teleostei</taxon>
        <taxon>Neoteleostei</taxon>
        <taxon>Acanthomorphata</taxon>
        <taxon>Ovalentaria</taxon>
        <taxon>Atherinomorphae</taxon>
        <taxon>Beloniformes</taxon>
        <taxon>Adrianichthyidae</taxon>
        <taxon>Oryziinae</taxon>
        <taxon>Oryzias</taxon>
    </lineage>
</organism>
<dbReference type="PANTHER" id="PTHR15571:SF2">
    <property type="entry name" value="GEM-ASSOCIATED PROTEIN 4"/>
    <property type="match status" value="1"/>
</dbReference>
<evidence type="ECO:0000256" key="1">
    <source>
        <dbReference type="SAM" id="MobiDB-lite"/>
    </source>
</evidence>
<dbReference type="InterPro" id="IPR033265">
    <property type="entry name" value="GEMIN4"/>
</dbReference>
<reference evidence="2" key="4">
    <citation type="submission" date="2025-09" db="UniProtKB">
        <authorList>
            <consortium name="Ensembl"/>
        </authorList>
    </citation>
    <scope>IDENTIFICATION</scope>
    <source>
        <strain evidence="2">HSOK</strain>
    </source>
</reference>
<reference evidence="2" key="3">
    <citation type="submission" date="2025-08" db="UniProtKB">
        <authorList>
            <consortium name="Ensembl"/>
        </authorList>
    </citation>
    <scope>IDENTIFICATION</scope>
    <source>
        <strain evidence="2">HSOK</strain>
    </source>
</reference>
<dbReference type="AlphaFoldDB" id="A0A3P9IP96"/>
<feature type="region of interest" description="Disordered" evidence="1">
    <location>
        <begin position="576"/>
        <end position="597"/>
    </location>
</feature>
<dbReference type="GO" id="GO:0006364">
    <property type="term" value="P:rRNA processing"/>
    <property type="evidence" value="ECO:0007669"/>
    <property type="project" value="InterPro"/>
</dbReference>
<protein>
    <submittedName>
        <fullName evidence="2">Gem (nuclear organelle) associated protein 4</fullName>
    </submittedName>
</protein>
<dbReference type="GO" id="GO:0032797">
    <property type="term" value="C:SMN complex"/>
    <property type="evidence" value="ECO:0007669"/>
    <property type="project" value="InterPro"/>
</dbReference>
<reference evidence="2 3" key="2">
    <citation type="submission" date="2017-04" db="EMBL/GenBank/DDBJ databases">
        <title>CpG methylation of centromeres and impact of large insertions on vertebrate speciation.</title>
        <authorList>
            <person name="Ichikawa K."/>
            <person name="Yoshimura J."/>
            <person name="Morishita S."/>
        </authorList>
    </citation>
    <scope>NUCLEOTIDE SEQUENCE</scope>
    <source>
        <strain evidence="2 3">HSOK</strain>
    </source>
</reference>
<dbReference type="PANTHER" id="PTHR15571">
    <property type="entry name" value="GEM-ASSOCIATED PROTEIN 4"/>
    <property type="match status" value="1"/>
</dbReference>
<sequence>MDKGSAVLQGAFLLADKLCRPSSLSCVNKSDWSAAGRPILQALQEVCELEKADCHHSSTWTKKVVCAVWLKLLSAEEDVERAWRENPFFSFQQSLPEVNHVVLLELVKNAAASHVYAGFLLQLPEDLICMELKRLVEHVKSEPTSEEDVHFFLEMWRELWKGQEQAKLRNNESMEMMFAKQVARLTSMSSSLCPQAAKRLKLETQDSAEADVLHILLNALKDMADHVSSLDLCFQSLSMSLDALFTSFLIDREVVLSAQEKLDILCKAISTRGKNEKLQPELVEEAQRHLRASISPSQFKVSRMELSEALRVIAELSQSWKDRGLLDVQDGSRSSYSAFQLEQSVQRVSTALEEAPTAVTEKNLLVAVLKSLVLPVTESSPEVHAQVLSTIITHRLEDHESFAALFAREPPWTHCDEGWMDCLERSQASFRQHDAVIGLSSTLMNKLRMENADVSQCRKLMKIIADIFSSLSLEDMNKALVSMLRLSRKGFFEFSVPPEVAGGFEQELNMAFNCIIQAGSGASSAVPQGNLTTAVSLVARVAFQNPEGALRSCCHSAVFNKGAFSMMAKILQHLPGLSGQRGGDEDGRRSGEENMAEDGTSSLLCRCLHQTVKDKSLSANEKEQFAKFLCLLMGPNVDEGKEQSFLSPQEVVNTFVLPNLSSVGSSSVDAELSLQLLHTALSLDVQPGASTSHWLMDCSPFPLLYVLAQIHDQNLRFWEEPPKGGVRLCSVDTKELLVSVMTTVGQVVGAEVAAAPSSWSRALFWLYNKLEELDWTVRFHLKPLWGQHFKNEVPSSLLDVCDLPEQEWCGLDLPPYGQGTGLLAWLECCSLSDSLQSTMLSCLSLDQHQPHHVNMFSKGLLVGLTQILPWCSVSQWSRVLKVLKELIASNRLNVPFSLEYVEFLPLLDLRQFSCELRVSVLLLRAFQLLCGSSCSHWLPADGWAHAGRLYAHAVRNVLSSVKVKLQLPSASTAAVSESTPPEPAASGDPNSAVSPYQDSCMNGRAPPDPGVSKEGHVESKSQEVLFVLSQLFCHVQHIQVMMPGGQSEPLFLCSLEILSSYEAIMAAFPDSCSPLESDNTRHFFSTITDNLLNQEMKAVLQQKIAQLVSSAA</sequence>
<reference key="1">
    <citation type="journal article" date="2007" name="Nature">
        <title>The medaka draft genome and insights into vertebrate genome evolution.</title>
        <authorList>
            <person name="Kasahara M."/>
            <person name="Naruse K."/>
            <person name="Sasaki S."/>
            <person name="Nakatani Y."/>
            <person name="Qu W."/>
            <person name="Ahsan B."/>
            <person name="Yamada T."/>
            <person name="Nagayasu Y."/>
            <person name="Doi K."/>
            <person name="Kasai Y."/>
            <person name="Jindo T."/>
            <person name="Kobayashi D."/>
            <person name="Shimada A."/>
            <person name="Toyoda A."/>
            <person name="Kuroki Y."/>
            <person name="Fujiyama A."/>
            <person name="Sasaki T."/>
            <person name="Shimizu A."/>
            <person name="Asakawa S."/>
            <person name="Shimizu N."/>
            <person name="Hashimoto S."/>
            <person name="Yang J."/>
            <person name="Lee Y."/>
            <person name="Matsushima K."/>
            <person name="Sugano S."/>
            <person name="Sakaizumi M."/>
            <person name="Narita T."/>
            <person name="Ohishi K."/>
            <person name="Haga S."/>
            <person name="Ohta F."/>
            <person name="Nomoto H."/>
            <person name="Nogata K."/>
            <person name="Morishita T."/>
            <person name="Endo T."/>
            <person name="Shin-I T."/>
            <person name="Takeda H."/>
            <person name="Morishita S."/>
            <person name="Kohara Y."/>
        </authorList>
    </citation>
    <scope>NUCLEOTIDE SEQUENCE [LARGE SCALE GENOMIC DNA]</scope>
    <source>
        <strain>Hd-rR</strain>
    </source>
</reference>
<evidence type="ECO:0000313" key="2">
    <source>
        <dbReference type="Ensembl" id="ENSORLP00015021676.1"/>
    </source>
</evidence>
<evidence type="ECO:0000313" key="3">
    <source>
        <dbReference type="Proteomes" id="UP000265200"/>
    </source>
</evidence>
<proteinExistence type="predicted"/>
<feature type="compositionally biased region" description="Polar residues" evidence="1">
    <location>
        <begin position="988"/>
        <end position="1000"/>
    </location>
</feature>
<feature type="compositionally biased region" description="Basic and acidic residues" evidence="1">
    <location>
        <begin position="582"/>
        <end position="592"/>
    </location>
</feature>